<sequence>MTLNNLDVIVVGAGFSGILAVYRLRKLGFRVQGFERQERLGGVWRENAYPGAAVDSLFPFYQFYDAELLQDWEWVEQFPTRAEMLRYFDHVDKRWEISASFEFGVSVSAARYSETTQRWTVSLEDGRRAEARWFIPAVGFSSVLNLPRIPGMSRFRGPIYHTAKWPHDAVSMRGKRVAVIGTGPSGVQIIQSVGKIAKAMTIFQQSPCLTLRKYGSPSQTATATATATALCMRPDDHREALRLGLQTSNGFGYVMRDQDTLDVPIEERNHFYQQRYLAGGWAFWMAGFRDLCQNIQANRDAYDFWARRTRARISDVTKRELLVPQIPSFAFGIKRPCLEEDLYEVMDQPHVKVIDISNQQIELITETGIRVHGQTVECEAIILATGFGNEASGLRSLHIRGRNGIRLEDAWSDGVESHLGMAIHSFPNMFFLYGPQCPTLLVNSPAVITVQVEWLCEIISRCQQAGICQLEATSKSHCQWEKKMSLLWDKTLYHTHARKSKTTAEANKEEKTWVGGLILYRRELENCLANNLEGFQAWHVEEAALL</sequence>
<comment type="cofactor">
    <cofactor evidence="1">
        <name>FAD</name>
        <dbReference type="ChEBI" id="CHEBI:57692"/>
    </cofactor>
</comment>
<keyword evidence="7" id="KW-0503">Monooxygenase</keyword>
<keyword evidence="5" id="KW-0521">NADP</keyword>
<keyword evidence="4" id="KW-0274">FAD</keyword>
<dbReference type="InterPro" id="IPR050775">
    <property type="entry name" value="FAD-binding_Monooxygenases"/>
</dbReference>
<accession>R9W3W0</accession>
<gene>
    <name evidence="8" type="primary">lolF</name>
</gene>
<evidence type="ECO:0000256" key="4">
    <source>
        <dbReference type="ARBA" id="ARBA00022827"/>
    </source>
</evidence>
<evidence type="ECO:0000313" key="8">
    <source>
        <dbReference type="EMBL" id="AGN92178.1"/>
    </source>
</evidence>
<dbReference type="GO" id="GO:0050661">
    <property type="term" value="F:NADP binding"/>
    <property type="evidence" value="ECO:0007669"/>
    <property type="project" value="InterPro"/>
</dbReference>
<dbReference type="PANTHER" id="PTHR43098:SF3">
    <property type="entry name" value="L-ORNITHINE N(5)-MONOOXYGENASE-RELATED"/>
    <property type="match status" value="1"/>
</dbReference>
<name>R9W3W0_9HYPO</name>
<comment type="similarity">
    <text evidence="2">Belongs to the FAD-binding monooxygenase family.</text>
</comment>
<evidence type="ECO:0000256" key="2">
    <source>
        <dbReference type="ARBA" id="ARBA00010139"/>
    </source>
</evidence>
<dbReference type="SUPFAM" id="SSF51905">
    <property type="entry name" value="FAD/NAD(P)-binding domain"/>
    <property type="match status" value="2"/>
</dbReference>
<dbReference type="PANTHER" id="PTHR43098">
    <property type="entry name" value="L-ORNITHINE N(5)-MONOOXYGENASE-RELATED"/>
    <property type="match status" value="1"/>
</dbReference>
<dbReference type="InterPro" id="IPR036188">
    <property type="entry name" value="FAD/NAD-bd_sf"/>
</dbReference>
<protein>
    <submittedName>
        <fullName evidence="8">LolF</fullName>
    </submittedName>
</protein>
<dbReference type="GO" id="GO:0004499">
    <property type="term" value="F:N,N-dimethylaniline monooxygenase activity"/>
    <property type="evidence" value="ECO:0007669"/>
    <property type="project" value="InterPro"/>
</dbReference>
<evidence type="ECO:0000256" key="6">
    <source>
        <dbReference type="ARBA" id="ARBA00023002"/>
    </source>
</evidence>
<dbReference type="Gene3D" id="3.50.50.60">
    <property type="entry name" value="FAD/NAD(P)-binding domain"/>
    <property type="match status" value="2"/>
</dbReference>
<organism evidence="8">
    <name type="scientific">Epichloe amarillans</name>
    <dbReference type="NCBI Taxonomy" id="42805"/>
    <lineage>
        <taxon>Eukaryota</taxon>
        <taxon>Fungi</taxon>
        <taxon>Dikarya</taxon>
        <taxon>Ascomycota</taxon>
        <taxon>Pezizomycotina</taxon>
        <taxon>Sordariomycetes</taxon>
        <taxon>Hypocreomycetidae</taxon>
        <taxon>Hypocreales</taxon>
        <taxon>Clavicipitaceae</taxon>
        <taxon>Epichloe</taxon>
    </lineage>
</organism>
<dbReference type="PRINTS" id="PR00411">
    <property type="entry name" value="PNDRDTASEI"/>
</dbReference>
<evidence type="ECO:0000256" key="7">
    <source>
        <dbReference type="ARBA" id="ARBA00023033"/>
    </source>
</evidence>
<evidence type="ECO:0000256" key="5">
    <source>
        <dbReference type="ARBA" id="ARBA00022857"/>
    </source>
</evidence>
<reference evidence="8" key="1">
    <citation type="journal article" date="2013" name="Toxins">
        <title>Currencies of mutualisms: sources of alkaloid genes in vertically transmitted epichloae.</title>
        <authorList>
            <person name="Schardl C.L."/>
            <person name="Young C.A."/>
            <person name="Pan J."/>
            <person name="Florea S."/>
            <person name="Takach J.E."/>
            <person name="Panaccione D.G."/>
            <person name="Farman M.L."/>
            <person name="Webb J.S."/>
            <person name="Jaromczyk J."/>
            <person name="Charlton N.D."/>
            <person name="Nagabhyru P."/>
            <person name="Chen L."/>
            <person name="Shi C."/>
            <person name="Leuchtmann A."/>
        </authorList>
    </citation>
    <scope>NUCLEOTIDE SEQUENCE</scope>
</reference>
<dbReference type="GO" id="GO:0050660">
    <property type="term" value="F:flavin adenine dinucleotide binding"/>
    <property type="evidence" value="ECO:0007669"/>
    <property type="project" value="InterPro"/>
</dbReference>
<dbReference type="Pfam" id="PF00743">
    <property type="entry name" value="FMO-like"/>
    <property type="match status" value="1"/>
</dbReference>
<dbReference type="EMBL" id="KC990436">
    <property type="protein sequence ID" value="AGN92178.1"/>
    <property type="molecule type" value="Genomic_DNA"/>
</dbReference>
<keyword evidence="6" id="KW-0560">Oxidoreductase</keyword>
<dbReference type="AlphaFoldDB" id="R9W3W0"/>
<dbReference type="InterPro" id="IPR020946">
    <property type="entry name" value="Flavin_mOase-like"/>
</dbReference>
<evidence type="ECO:0000256" key="1">
    <source>
        <dbReference type="ARBA" id="ARBA00001974"/>
    </source>
</evidence>
<proteinExistence type="inferred from homology"/>
<keyword evidence="3" id="KW-0285">Flavoprotein</keyword>
<evidence type="ECO:0000256" key="3">
    <source>
        <dbReference type="ARBA" id="ARBA00022630"/>
    </source>
</evidence>